<accession>A0A7X6HGA0</accession>
<reference evidence="3 4" key="1">
    <citation type="submission" date="2020-04" db="EMBL/GenBank/DDBJ databases">
        <title>Arthrobacter sp. nov.</title>
        <authorList>
            <person name="Liu S."/>
        </authorList>
    </citation>
    <scope>NUCLEOTIDE SEQUENCE [LARGE SCALE GENOMIC DNA]</scope>
    <source>
        <strain evidence="3 4">E918</strain>
    </source>
</reference>
<dbReference type="GO" id="GO:0008270">
    <property type="term" value="F:zinc ion binding"/>
    <property type="evidence" value="ECO:0007669"/>
    <property type="project" value="InterPro"/>
</dbReference>
<dbReference type="AlphaFoldDB" id="A0A7X6HGA0"/>
<feature type="region of interest" description="Disordered" evidence="1">
    <location>
        <begin position="1"/>
        <end position="36"/>
    </location>
</feature>
<dbReference type="InterPro" id="IPR024079">
    <property type="entry name" value="MetalloPept_cat_dom_sf"/>
</dbReference>
<proteinExistence type="predicted"/>
<evidence type="ECO:0000313" key="4">
    <source>
        <dbReference type="Proteomes" id="UP000544090"/>
    </source>
</evidence>
<dbReference type="GO" id="GO:0004222">
    <property type="term" value="F:metalloendopeptidase activity"/>
    <property type="evidence" value="ECO:0007669"/>
    <property type="project" value="InterPro"/>
</dbReference>
<dbReference type="InterPro" id="IPR021190">
    <property type="entry name" value="Pept_M10A"/>
</dbReference>
<sequence length="236" mass="24836">MEQMRATARGEFREQVRGKQTPGTAQGRAGSRGRSARLATAALLSSLLLPACSGPESAEAPATCETPAGARTLDVDHGDSPETPWPKPDGEELLVYFETSGLSERYARMVEEAAGIWSGSPCLNAVAVPACPAEGNCVAVEEEYSGGGRNTDGEFTGWDSGGVREGGRITLYTRLLDETSDNGALATVVHELGHALGLVHRKDGSDVMNAFTDDGTDPVPDSTNFYNLAVIYDADA</sequence>
<feature type="domain" description="Peptidase metallopeptidase" evidence="2">
    <location>
        <begin position="81"/>
        <end position="230"/>
    </location>
</feature>
<dbReference type="EMBL" id="JAAZSQ010000012">
    <property type="protein sequence ID" value="NKX55476.1"/>
    <property type="molecule type" value="Genomic_DNA"/>
</dbReference>
<dbReference type="PRINTS" id="PR00138">
    <property type="entry name" value="MATRIXIN"/>
</dbReference>
<feature type="compositionally biased region" description="Basic and acidic residues" evidence="1">
    <location>
        <begin position="8"/>
        <end position="17"/>
    </location>
</feature>
<comment type="caution">
    <text evidence="3">The sequence shown here is derived from an EMBL/GenBank/DDBJ whole genome shotgun (WGS) entry which is preliminary data.</text>
</comment>
<dbReference type="Gene3D" id="3.40.390.10">
    <property type="entry name" value="Collagenase (Catalytic Domain)"/>
    <property type="match status" value="1"/>
</dbReference>
<dbReference type="RefSeq" id="WP_168487021.1">
    <property type="nucleotide sequence ID" value="NZ_JAAZSQ010000012.1"/>
</dbReference>
<evidence type="ECO:0000313" key="3">
    <source>
        <dbReference type="EMBL" id="NKX55476.1"/>
    </source>
</evidence>
<evidence type="ECO:0000256" key="1">
    <source>
        <dbReference type="SAM" id="MobiDB-lite"/>
    </source>
</evidence>
<name>A0A7X6HGA0_9MICC</name>
<organism evidence="3 4">
    <name type="scientific">Arthrobacter mobilis</name>
    <dbReference type="NCBI Taxonomy" id="2724944"/>
    <lineage>
        <taxon>Bacteria</taxon>
        <taxon>Bacillati</taxon>
        <taxon>Actinomycetota</taxon>
        <taxon>Actinomycetes</taxon>
        <taxon>Micrococcales</taxon>
        <taxon>Micrococcaceae</taxon>
        <taxon>Arthrobacter</taxon>
    </lineage>
</organism>
<dbReference type="InterPro" id="IPR006026">
    <property type="entry name" value="Peptidase_Metallo"/>
</dbReference>
<evidence type="ECO:0000259" key="2">
    <source>
        <dbReference type="SMART" id="SM00235"/>
    </source>
</evidence>
<gene>
    <name evidence="3" type="ORF">HGG74_13200</name>
</gene>
<feature type="region of interest" description="Disordered" evidence="1">
    <location>
        <begin position="69"/>
        <end position="90"/>
    </location>
</feature>
<dbReference type="SUPFAM" id="SSF55486">
    <property type="entry name" value="Metalloproteases ('zincins'), catalytic domain"/>
    <property type="match status" value="1"/>
</dbReference>
<protein>
    <submittedName>
        <fullName evidence="3">Zinc metallopeptidase</fullName>
    </submittedName>
</protein>
<dbReference type="SMART" id="SM00235">
    <property type="entry name" value="ZnMc"/>
    <property type="match status" value="1"/>
</dbReference>
<dbReference type="GO" id="GO:0006508">
    <property type="term" value="P:proteolysis"/>
    <property type="evidence" value="ECO:0007669"/>
    <property type="project" value="InterPro"/>
</dbReference>
<dbReference type="Proteomes" id="UP000544090">
    <property type="component" value="Unassembled WGS sequence"/>
</dbReference>
<keyword evidence="4" id="KW-1185">Reference proteome</keyword>
<feature type="compositionally biased region" description="Low complexity" evidence="1">
    <location>
        <begin position="23"/>
        <end position="36"/>
    </location>
</feature>